<comment type="caution">
    <text evidence="4">The sequence shown here is derived from an EMBL/GenBank/DDBJ whole genome shotgun (WGS) entry which is preliminary data.</text>
</comment>
<proteinExistence type="inferred from homology"/>
<gene>
    <name evidence="4" type="primary">hypD_16</name>
    <name evidence="4" type="ORF">SDC9_107622</name>
</gene>
<evidence type="ECO:0000256" key="1">
    <source>
        <dbReference type="ARBA" id="ARBA00007888"/>
    </source>
</evidence>
<dbReference type="GO" id="GO:0070025">
    <property type="term" value="F:carbon monoxide binding"/>
    <property type="evidence" value="ECO:0007669"/>
    <property type="project" value="TreeGrafter"/>
</dbReference>
<sequence>MEVCGTHTHVMAQYGLRKLLPSKVKLISGPGCPVCVSGAGFIEKIRALSRSGVTVALFGDLLRIPGVSGTLRGEARIRIVYSPDDALDYALAQPREAVVCAAVGFEPTLSAGAGLLARLEELEPDNFTILIDFKRLRPVLNELSASRGLDGFLLPGHVASIVGEAGFAGLETPGVIAGFAPEAVLHSLQLLLETIARGECRVVNNYPEAVRCDGNVAALALIRHYFEPGASVWRGLGEIAGAGWKIRDEFVRFDAARRYDLTEMAVPEAPGCRCGEVLTGVIAPEECGLFGRSCTPDNPVGACMSSLEGACSAAWNFREAV</sequence>
<reference evidence="4" key="1">
    <citation type="submission" date="2019-08" db="EMBL/GenBank/DDBJ databases">
        <authorList>
            <person name="Kucharzyk K."/>
            <person name="Murdoch R.W."/>
            <person name="Higgins S."/>
            <person name="Loffler F."/>
        </authorList>
    </citation>
    <scope>NUCLEOTIDE SEQUENCE</scope>
</reference>
<dbReference type="Gene3D" id="3.40.50.11740">
    <property type="entry name" value="HypD, alpha/beta domain 2"/>
    <property type="match status" value="2"/>
</dbReference>
<dbReference type="AlphaFoldDB" id="A0A645B6U2"/>
<dbReference type="GO" id="GO:0051604">
    <property type="term" value="P:protein maturation"/>
    <property type="evidence" value="ECO:0007669"/>
    <property type="project" value="TreeGrafter"/>
</dbReference>
<accession>A0A645B6U2</accession>
<name>A0A645B6U2_9ZZZZ</name>
<evidence type="ECO:0000256" key="2">
    <source>
        <dbReference type="ARBA" id="ARBA00022723"/>
    </source>
</evidence>
<evidence type="ECO:0000313" key="4">
    <source>
        <dbReference type="EMBL" id="MPM60768.1"/>
    </source>
</evidence>
<dbReference type="Gene3D" id="6.10.20.100">
    <property type="match status" value="1"/>
</dbReference>
<keyword evidence="3" id="KW-0408">Iron</keyword>
<protein>
    <submittedName>
        <fullName evidence="4">Hydrogenase maturation factor HypD</fullName>
    </submittedName>
</protein>
<dbReference type="InterPro" id="IPR042243">
    <property type="entry name" value="HypD_1"/>
</dbReference>
<dbReference type="GO" id="GO:0005506">
    <property type="term" value="F:iron ion binding"/>
    <property type="evidence" value="ECO:0007669"/>
    <property type="project" value="TreeGrafter"/>
</dbReference>
<dbReference type="Pfam" id="PF01924">
    <property type="entry name" value="HypD"/>
    <property type="match status" value="1"/>
</dbReference>
<dbReference type="PANTHER" id="PTHR30149:SF0">
    <property type="entry name" value="HYDROGENASE MATURATION FACTOR HYPD"/>
    <property type="match status" value="1"/>
</dbReference>
<organism evidence="4">
    <name type="scientific">bioreactor metagenome</name>
    <dbReference type="NCBI Taxonomy" id="1076179"/>
    <lineage>
        <taxon>unclassified sequences</taxon>
        <taxon>metagenomes</taxon>
        <taxon>ecological metagenomes</taxon>
    </lineage>
</organism>
<dbReference type="GO" id="GO:0051539">
    <property type="term" value="F:4 iron, 4 sulfur cluster binding"/>
    <property type="evidence" value="ECO:0007669"/>
    <property type="project" value="TreeGrafter"/>
</dbReference>
<dbReference type="InterPro" id="IPR002780">
    <property type="entry name" value="Hyd_form_HypD"/>
</dbReference>
<dbReference type="NCBIfam" id="TIGR00075">
    <property type="entry name" value="hypD"/>
    <property type="match status" value="1"/>
</dbReference>
<dbReference type="InterPro" id="IPR042244">
    <property type="entry name" value="HypD_2_sf"/>
</dbReference>
<evidence type="ECO:0000256" key="3">
    <source>
        <dbReference type="ARBA" id="ARBA00023004"/>
    </source>
</evidence>
<dbReference type="PANTHER" id="PTHR30149">
    <property type="entry name" value="HYDROGENASE PROTEIN ASSEMBLY PROTEIN HYPD"/>
    <property type="match status" value="1"/>
</dbReference>
<dbReference type="EMBL" id="VSSQ01017974">
    <property type="protein sequence ID" value="MPM60768.1"/>
    <property type="molecule type" value="Genomic_DNA"/>
</dbReference>
<comment type="similarity">
    <text evidence="1">Belongs to the HypD family.</text>
</comment>
<keyword evidence="2" id="KW-0479">Metal-binding</keyword>